<sequence length="133" mass="13802">MAAFAGKRACWALALLSIACGLSVIPLLRRAEGQAAAAEQPAPTVCRLLLALRGAWLIAWGSSRKRESNRGATGAVLARGLKRFGEGGSCLCQAFKGLGCGRLTTGLSLNTPKALALPSACGVRTLLYSKMSQ</sequence>
<accession>A0A5P1FFW3</accession>
<gene>
    <name evidence="1" type="ORF">A4U43_C03F17760</name>
</gene>
<protein>
    <recommendedName>
        <fullName evidence="3">Bifunctional inhibitor/plant lipid transfer protein/seed storage helical domain-containing protein</fullName>
    </recommendedName>
</protein>
<dbReference type="PROSITE" id="PS51257">
    <property type="entry name" value="PROKAR_LIPOPROTEIN"/>
    <property type="match status" value="1"/>
</dbReference>
<reference evidence="2" key="1">
    <citation type="journal article" date="2017" name="Nat. Commun.">
        <title>The asparagus genome sheds light on the origin and evolution of a young Y chromosome.</title>
        <authorList>
            <person name="Harkess A."/>
            <person name="Zhou J."/>
            <person name="Xu C."/>
            <person name="Bowers J.E."/>
            <person name="Van der Hulst R."/>
            <person name="Ayyampalayam S."/>
            <person name="Mercati F."/>
            <person name="Riccardi P."/>
            <person name="McKain M.R."/>
            <person name="Kakrana A."/>
            <person name="Tang H."/>
            <person name="Ray J."/>
            <person name="Groenendijk J."/>
            <person name="Arikit S."/>
            <person name="Mathioni S.M."/>
            <person name="Nakano M."/>
            <person name="Shan H."/>
            <person name="Telgmann-Rauber A."/>
            <person name="Kanno A."/>
            <person name="Yue Z."/>
            <person name="Chen H."/>
            <person name="Li W."/>
            <person name="Chen Y."/>
            <person name="Xu X."/>
            <person name="Zhang Y."/>
            <person name="Luo S."/>
            <person name="Chen H."/>
            <person name="Gao J."/>
            <person name="Mao Z."/>
            <person name="Pires J.C."/>
            <person name="Luo M."/>
            <person name="Kudrna D."/>
            <person name="Wing R.A."/>
            <person name="Meyers B.C."/>
            <person name="Yi K."/>
            <person name="Kong H."/>
            <person name="Lavrijsen P."/>
            <person name="Sunseri F."/>
            <person name="Falavigna A."/>
            <person name="Ye Y."/>
            <person name="Leebens-Mack J.H."/>
            <person name="Chen G."/>
        </authorList>
    </citation>
    <scope>NUCLEOTIDE SEQUENCE [LARGE SCALE GENOMIC DNA]</scope>
    <source>
        <strain evidence="2">cv. DH0086</strain>
    </source>
</reference>
<dbReference type="EMBL" id="CM007383">
    <property type="protein sequence ID" value="ONK75521.1"/>
    <property type="molecule type" value="Genomic_DNA"/>
</dbReference>
<name>A0A5P1FFW3_ASPOF</name>
<evidence type="ECO:0008006" key="3">
    <source>
        <dbReference type="Google" id="ProtNLM"/>
    </source>
</evidence>
<evidence type="ECO:0000313" key="1">
    <source>
        <dbReference type="EMBL" id="ONK75521.1"/>
    </source>
</evidence>
<keyword evidence="2" id="KW-1185">Reference proteome</keyword>
<dbReference type="AlphaFoldDB" id="A0A5P1FFW3"/>
<evidence type="ECO:0000313" key="2">
    <source>
        <dbReference type="Proteomes" id="UP000243459"/>
    </source>
</evidence>
<dbReference type="Gramene" id="ONK75521">
    <property type="protein sequence ID" value="ONK75521"/>
    <property type="gene ID" value="A4U43_C03F17760"/>
</dbReference>
<proteinExistence type="predicted"/>
<dbReference type="Proteomes" id="UP000243459">
    <property type="component" value="Chromosome 3"/>
</dbReference>
<organism evidence="1 2">
    <name type="scientific">Asparagus officinalis</name>
    <name type="common">Garden asparagus</name>
    <dbReference type="NCBI Taxonomy" id="4686"/>
    <lineage>
        <taxon>Eukaryota</taxon>
        <taxon>Viridiplantae</taxon>
        <taxon>Streptophyta</taxon>
        <taxon>Embryophyta</taxon>
        <taxon>Tracheophyta</taxon>
        <taxon>Spermatophyta</taxon>
        <taxon>Magnoliopsida</taxon>
        <taxon>Liliopsida</taxon>
        <taxon>Asparagales</taxon>
        <taxon>Asparagaceae</taxon>
        <taxon>Asparagoideae</taxon>
        <taxon>Asparagus</taxon>
    </lineage>
</organism>